<sequence>LERKEKDGTLTADEAKELADTRQLDKDRDQAIRDICTQGNKSGGACSALVAQAQQALNSYGESAASYRLIFKDLYPEDAANASAILKGLDEGSITRDAAITAIAKATEKDWNEVAARYDRVMQLHGMVSTLAGFKGVTAEASELSVAGNVAKKVEQGVPATAGTKIDSKVTLTQQDSLPGDIKKSFKDGNYQTVITNEPVLVYRKFGGGSDQAKLDGGYATTEQNAGRNETAVYKKWSTSQFEAQIEIPENTKINIGIVGEQKPGSEKPKYDGGADQILMPRNYSSEWIKSVRDGKTGKVYTYDEFRKAFPDQVTNKR</sequence>
<dbReference type="EMBL" id="RJLR01000091">
    <property type="protein sequence ID" value="RNM00359.1"/>
    <property type="molecule type" value="Genomic_DNA"/>
</dbReference>
<gene>
    <name evidence="3" type="ORF">EF878_21045</name>
</gene>
<dbReference type="Pfam" id="PF21726">
    <property type="entry name" value="DUF6862"/>
    <property type="match status" value="1"/>
</dbReference>
<dbReference type="InterPro" id="IPR049271">
    <property type="entry name" value="DUF6862"/>
</dbReference>
<protein>
    <recommendedName>
        <fullName evidence="2">DUF6862 domain-containing protein</fullName>
    </recommendedName>
</protein>
<accession>A0A3N0FJU4</accession>
<feature type="non-terminal residue" evidence="3">
    <location>
        <position position="1"/>
    </location>
</feature>
<evidence type="ECO:0000259" key="2">
    <source>
        <dbReference type="Pfam" id="PF21726"/>
    </source>
</evidence>
<dbReference type="Proteomes" id="UP000276061">
    <property type="component" value="Unassembled WGS sequence"/>
</dbReference>
<evidence type="ECO:0000256" key="1">
    <source>
        <dbReference type="SAM" id="MobiDB-lite"/>
    </source>
</evidence>
<dbReference type="RefSeq" id="WP_201743477.1">
    <property type="nucleotide sequence ID" value="NZ_RJLR01000091.1"/>
</dbReference>
<reference evidence="3 4" key="1">
    <citation type="submission" date="2018-11" db="EMBL/GenBank/DDBJ databases">
        <title>Characterization of surface water Dickeya isolates.</title>
        <authorList>
            <person name="Van Gijsegem F."/>
            <person name="Pedron J."/>
        </authorList>
    </citation>
    <scope>NUCLEOTIDE SEQUENCE [LARGE SCALE GENOMIC DNA]</scope>
    <source>
        <strain evidence="3 4">FVG1-MFV-O17</strain>
    </source>
</reference>
<feature type="region of interest" description="Disordered" evidence="1">
    <location>
        <begin position="1"/>
        <end position="23"/>
    </location>
</feature>
<evidence type="ECO:0000313" key="4">
    <source>
        <dbReference type="Proteomes" id="UP000276061"/>
    </source>
</evidence>
<evidence type="ECO:0000313" key="3">
    <source>
        <dbReference type="EMBL" id="RNM00359.1"/>
    </source>
</evidence>
<comment type="caution">
    <text evidence="3">The sequence shown here is derived from an EMBL/GenBank/DDBJ whole genome shotgun (WGS) entry which is preliminary data.</text>
</comment>
<dbReference type="AlphaFoldDB" id="A0A3N0FJU4"/>
<name>A0A3N0FJU4_9GAMM</name>
<proteinExistence type="predicted"/>
<organism evidence="3 4">
    <name type="scientific">Dickeya undicola</name>
    <dbReference type="NCBI Taxonomy" id="1577887"/>
    <lineage>
        <taxon>Bacteria</taxon>
        <taxon>Pseudomonadati</taxon>
        <taxon>Pseudomonadota</taxon>
        <taxon>Gammaproteobacteria</taxon>
        <taxon>Enterobacterales</taxon>
        <taxon>Pectobacteriaceae</taxon>
        <taxon>Dickeya</taxon>
    </lineage>
</organism>
<feature type="domain" description="DUF6862" evidence="2">
    <location>
        <begin position="6"/>
        <end position="61"/>
    </location>
</feature>